<dbReference type="Proteomes" id="UP000041882">
    <property type="component" value="Unassembled WGS sequence"/>
</dbReference>
<proteinExistence type="predicted"/>
<organism evidence="1 2">
    <name type="scientific">Yersinia thracica</name>
    <dbReference type="NCBI Taxonomy" id="2890319"/>
    <lineage>
        <taxon>Bacteria</taxon>
        <taxon>Pseudomonadati</taxon>
        <taxon>Pseudomonadota</taxon>
        <taxon>Gammaproteobacteria</taxon>
        <taxon>Enterobacterales</taxon>
        <taxon>Yersiniaceae</taxon>
        <taxon>Yersinia</taxon>
    </lineage>
</organism>
<sequence length="402" mass="46399">MVALASEVGHGMFMDKLSEKLPFDASKLFEALMYQLVVALEYCHKLEKGKRLWVEVYGDVTLEDVAQVEVKLYADTLRDGHQNIWNTLNNWLNKAFDHKAYESLILLTNQEYSPKSTLTDWNCSTAGEKLALLLAIYDGAEQRFAASKATEPSETLQLQRSVMDLAIRDDLLEVLERAVFITGSPSLNERLHAYKVDKLRVIRESKQQTFMDDILGFIGSSRYINTGWEITCEEFTAKFVDLTKLYMKHSSIFPEVDTDALKQKIDLDEIADRPFVQKIREIGGEARIKQAALQLLIAGEVIDELYSDNLASEFDVKRYQKNHLDRHLDGRLSAMVDCMDETCPIQLRRQSLKFFYKQHAETVVQLNTFEDTTADFRNGIYHMLADVKTDDEDKTFYWRLWP</sequence>
<dbReference type="AlphaFoldDB" id="A0A0T9QQL6"/>
<keyword evidence="2" id="KW-1185">Reference proteome</keyword>
<gene>
    <name evidence="1" type="ORF">ERS008472_03605</name>
</gene>
<accession>A0A0T9QQL6</accession>
<name>A0A0T9QQL6_9GAMM</name>
<protein>
    <submittedName>
        <fullName evidence="1">Uncharacterized protein</fullName>
    </submittedName>
</protein>
<evidence type="ECO:0000313" key="1">
    <source>
        <dbReference type="EMBL" id="CNI23455.1"/>
    </source>
</evidence>
<dbReference type="EMBL" id="CQAW01000021">
    <property type="protein sequence ID" value="CNI23455.1"/>
    <property type="molecule type" value="Genomic_DNA"/>
</dbReference>
<evidence type="ECO:0000313" key="2">
    <source>
        <dbReference type="Proteomes" id="UP000041882"/>
    </source>
</evidence>
<reference evidence="2" key="1">
    <citation type="submission" date="2015-03" db="EMBL/GenBank/DDBJ databases">
        <authorList>
            <consortium name="Pathogen Informatics"/>
            <person name="Murphy D."/>
        </authorList>
    </citation>
    <scope>NUCLEOTIDE SEQUENCE [LARGE SCALE GENOMIC DNA]</scope>
    <source>
        <strain evidence="2">IP6945</strain>
    </source>
</reference>